<dbReference type="RefSeq" id="WP_338239825.1">
    <property type="nucleotide sequence ID" value="NZ_BQKE01000006.1"/>
</dbReference>
<dbReference type="Proteomes" id="UP001310022">
    <property type="component" value="Unassembled WGS sequence"/>
</dbReference>
<dbReference type="InterPro" id="IPR054393">
    <property type="entry name" value="Thiaminase-1_dom"/>
</dbReference>
<organism evidence="2 3">
    <name type="scientific">Persicobacter diffluens</name>
    <dbReference type="NCBI Taxonomy" id="981"/>
    <lineage>
        <taxon>Bacteria</taxon>
        <taxon>Pseudomonadati</taxon>
        <taxon>Bacteroidota</taxon>
        <taxon>Cytophagia</taxon>
        <taxon>Cytophagales</taxon>
        <taxon>Persicobacteraceae</taxon>
        <taxon>Persicobacter</taxon>
    </lineage>
</organism>
<sequence length="413" mass="47631">MNKITTILISLFILLGCGTGKNINQTPELSLDKRELKVSLYPYIPNAESFYCRIEKLYEEKFPEIDLKVELNSLNYYDHEGKGIIESEADVYEIDAILLLDFIKRGKLQKLPAELIPNEQSLLSVSSIAKLNNDDWFGYPHWACGNFLYLKNNDSEAIKTSNLSDIERILSKNDDIQNSIFIDLKGTSTIGEHYFDALMDELGDYNQARKYVSVDNINKSVLNNLNRVIDVSYKDFGRNDNYHDNTGFYGRQFARNKGRIMVGYSELLYYLIDENIKSCSKEDSCINQGNLTIKEWYFSDKGSNPISWVDVLSIDSKLTGQKLKDASDFIHFMISDEIYKEALIPKWGEAPRYLLPTKKSLFKNEDILKEAPLYPNFYKIIQKAVSTTDDQLSPKLREIGRKLDKELLIENKR</sequence>
<gene>
    <name evidence="2" type="ORF">PEDI_53230</name>
</gene>
<evidence type="ECO:0000313" key="2">
    <source>
        <dbReference type="EMBL" id="GJM64771.1"/>
    </source>
</evidence>
<dbReference type="Pfam" id="PF22141">
    <property type="entry name" value="Thiaminase-1_dom"/>
    <property type="match status" value="1"/>
</dbReference>
<feature type="domain" description="Thiaminase-1 insert" evidence="1">
    <location>
        <begin position="146"/>
        <end position="270"/>
    </location>
</feature>
<comment type="caution">
    <text evidence="2">The sequence shown here is derived from an EMBL/GenBank/DDBJ whole genome shotgun (WGS) entry which is preliminary data.</text>
</comment>
<proteinExistence type="predicted"/>
<evidence type="ECO:0000259" key="1">
    <source>
        <dbReference type="Pfam" id="PF22141"/>
    </source>
</evidence>
<evidence type="ECO:0000313" key="3">
    <source>
        <dbReference type="Proteomes" id="UP001310022"/>
    </source>
</evidence>
<dbReference type="SUPFAM" id="SSF53850">
    <property type="entry name" value="Periplasmic binding protein-like II"/>
    <property type="match status" value="1"/>
</dbReference>
<protein>
    <recommendedName>
        <fullName evidence="1">Thiaminase-1 insert domain-containing protein</fullName>
    </recommendedName>
</protein>
<dbReference type="Gene3D" id="3.40.190.10">
    <property type="entry name" value="Periplasmic binding protein-like II"/>
    <property type="match status" value="2"/>
</dbReference>
<dbReference type="PROSITE" id="PS51257">
    <property type="entry name" value="PROKAR_LIPOPROTEIN"/>
    <property type="match status" value="1"/>
</dbReference>
<accession>A0AAN4W4Z8</accession>
<keyword evidence="3" id="KW-1185">Reference proteome</keyword>
<dbReference type="EMBL" id="BQKE01000006">
    <property type="protein sequence ID" value="GJM64771.1"/>
    <property type="molecule type" value="Genomic_DNA"/>
</dbReference>
<name>A0AAN4W4Z8_9BACT</name>
<reference evidence="2 3" key="1">
    <citation type="submission" date="2021-12" db="EMBL/GenBank/DDBJ databases">
        <title>Genome sequencing of bacteria with rrn-lacking chromosome and rrn-plasmid.</title>
        <authorList>
            <person name="Anda M."/>
            <person name="Iwasaki W."/>
        </authorList>
    </citation>
    <scope>NUCLEOTIDE SEQUENCE [LARGE SCALE GENOMIC DNA]</scope>
    <source>
        <strain evidence="2 3">NBRC 15940</strain>
    </source>
</reference>
<dbReference type="AlphaFoldDB" id="A0AAN4W4Z8"/>